<dbReference type="Proteomes" id="UP000006866">
    <property type="component" value="Chromosome"/>
</dbReference>
<dbReference type="PATRIC" id="fig|572479.3.peg.92"/>
<keyword evidence="4" id="KW-1185">Reference proteome</keyword>
<reference evidence="3 4" key="2">
    <citation type="journal article" date="2011" name="Stand. Genomic Sci.">
        <title>Complete genome sequence of the extremely halophilic Halanaerobium praevalens type strain (GSL).</title>
        <authorList>
            <person name="Ivanova N."/>
            <person name="Sikorski J."/>
            <person name="Chertkov O."/>
            <person name="Nolan M."/>
            <person name="Lucas S."/>
            <person name="Hammon N."/>
            <person name="Deshpande S."/>
            <person name="Cheng J.F."/>
            <person name="Tapia R."/>
            <person name="Han C."/>
            <person name="Goodwin L."/>
            <person name="Pitluck S."/>
            <person name="Huntemann M."/>
            <person name="Liolios K."/>
            <person name="Pagani I."/>
            <person name="Mavromatis K."/>
            <person name="Ovchinikova G."/>
            <person name="Pati A."/>
            <person name="Chen A."/>
            <person name="Palaniappan K."/>
            <person name="Land M."/>
            <person name="Hauser L."/>
            <person name="Brambilla E.M."/>
            <person name="Kannan K.P."/>
            <person name="Rohde M."/>
            <person name="Tindall B.J."/>
            <person name="Goker M."/>
            <person name="Detter J.C."/>
            <person name="Woyke T."/>
            <person name="Bristow J."/>
            <person name="Eisen J.A."/>
            <person name="Markowitz V."/>
            <person name="Hugenholtz P."/>
            <person name="Kyrpides N.C."/>
            <person name="Klenk H.P."/>
            <person name="Lapidus A."/>
        </authorList>
    </citation>
    <scope>NUCLEOTIDE SEQUENCE [LARGE SCALE GENOMIC DNA]</scope>
    <source>
        <strain evidence="4">ATCC 33744 / DSM 2228 / GSL</strain>
    </source>
</reference>
<evidence type="ECO:0000259" key="2">
    <source>
        <dbReference type="Pfam" id="PF04961"/>
    </source>
</evidence>
<dbReference type="eggNOG" id="COG3404">
    <property type="taxonomic scope" value="Bacteria"/>
</dbReference>
<dbReference type="Pfam" id="PF04961">
    <property type="entry name" value="FTCD_C"/>
    <property type="match status" value="1"/>
</dbReference>
<protein>
    <submittedName>
        <fullName evidence="3">Formiminotransferase-cyclodeaminase</fullName>
    </submittedName>
</protein>
<dbReference type="AlphaFoldDB" id="E3DLY8"/>
<feature type="domain" description="Cyclodeaminase/cyclohydrolase" evidence="2">
    <location>
        <begin position="7"/>
        <end position="179"/>
    </location>
</feature>
<reference evidence="4" key="1">
    <citation type="submission" date="2010-10" db="EMBL/GenBank/DDBJ databases">
        <title>The complete genome of Halanaerobium praevalens DSM 2228.</title>
        <authorList>
            <consortium name="US DOE Joint Genome Institute (JGI-PGF)"/>
            <person name="Lucas S."/>
            <person name="Copeland A."/>
            <person name="Lapidus A."/>
            <person name="Glavina del Rio T."/>
            <person name="Dalin E."/>
            <person name="Tice H."/>
            <person name="Bruce D."/>
            <person name="Goodwin L."/>
            <person name="Pitluck S."/>
            <person name="Kyrpides N."/>
            <person name="Mavromatis K."/>
            <person name="Ivanova N."/>
            <person name="Ovchinnikova G."/>
            <person name="Chertkov O."/>
            <person name="Detter J.C."/>
            <person name="Han C."/>
            <person name="Larimer F."/>
            <person name="Land M."/>
            <person name="Hauser L."/>
            <person name="Markowitz V."/>
            <person name="Cheng J.-F."/>
            <person name="Hugenholtz P."/>
            <person name="Woyke T."/>
            <person name="Wu D."/>
            <person name="Tindall B."/>
            <person name="Pomrenke H.G."/>
            <person name="Brambilla E."/>
            <person name="Klenk H.-P."/>
            <person name="Eisen J.A."/>
        </authorList>
    </citation>
    <scope>NUCLEOTIDE SEQUENCE [LARGE SCALE GENOMIC DNA]</scope>
    <source>
        <strain evidence="4">ATCC 33744 / DSM 2228 / GSL</strain>
    </source>
</reference>
<feature type="coiled-coil region" evidence="1">
    <location>
        <begin position="171"/>
        <end position="198"/>
    </location>
</feature>
<dbReference type="HOGENOM" id="CLU_088419_0_0_9"/>
<evidence type="ECO:0000256" key="1">
    <source>
        <dbReference type="SAM" id="Coils"/>
    </source>
</evidence>
<dbReference type="OrthoDB" id="7959174at2"/>
<dbReference type="SUPFAM" id="SSF101262">
    <property type="entry name" value="Methenyltetrahydrofolate cyclohydrolase-like"/>
    <property type="match status" value="1"/>
</dbReference>
<gene>
    <name evidence="3" type="ordered locus">Hprae_0088</name>
</gene>
<dbReference type="GO" id="GO:0003824">
    <property type="term" value="F:catalytic activity"/>
    <property type="evidence" value="ECO:0007669"/>
    <property type="project" value="InterPro"/>
</dbReference>
<proteinExistence type="predicted"/>
<accession>E3DLY8</accession>
<dbReference type="KEGG" id="hpk:Hprae_0088"/>
<organism evidence="3 4">
    <name type="scientific">Halanaerobium praevalens (strain ATCC 33744 / DSM 2228 / GSL)</name>
    <dbReference type="NCBI Taxonomy" id="572479"/>
    <lineage>
        <taxon>Bacteria</taxon>
        <taxon>Bacillati</taxon>
        <taxon>Bacillota</taxon>
        <taxon>Clostridia</taxon>
        <taxon>Halanaerobiales</taxon>
        <taxon>Halanaerobiaceae</taxon>
        <taxon>Halanaerobium</taxon>
    </lineage>
</organism>
<dbReference type="Gene3D" id="1.20.120.680">
    <property type="entry name" value="Formiminotetrahydrofolate cyclodeaminase monomer, up-and-down helical bundle"/>
    <property type="match status" value="1"/>
</dbReference>
<sequence>MKFAESSLKEFTDKLASKSPTPGGGSVAGLCSALSAALNSMVVNLTKENSFGQSGAQLSKLKTESLDLMDEDAESFKQVMSAFKLPKNTEAEKEKRTKAIQTALVGAAESPLKIMKLGLEILKLGTKISEKGNVNAVSDAGVGALLALTAVKGGYYNVLINAESLKDESAAEKLESKADQIVQEAEKLAAEINEMTEKRIRA</sequence>
<dbReference type="InterPro" id="IPR036178">
    <property type="entry name" value="Formintransfe-cycloase-like_sf"/>
</dbReference>
<dbReference type="RefSeq" id="WP_014552282.1">
    <property type="nucleotide sequence ID" value="NC_017455.1"/>
</dbReference>
<evidence type="ECO:0000313" key="3">
    <source>
        <dbReference type="EMBL" id="ADO76247.1"/>
    </source>
</evidence>
<name>E3DLY8_HALPG</name>
<evidence type="ECO:0000313" key="4">
    <source>
        <dbReference type="Proteomes" id="UP000006866"/>
    </source>
</evidence>
<dbReference type="InterPro" id="IPR007044">
    <property type="entry name" value="Cyclodeamin/CycHdrlase"/>
</dbReference>
<keyword evidence="1" id="KW-0175">Coiled coil</keyword>
<dbReference type="STRING" id="572479.Hprae_0088"/>
<dbReference type="EMBL" id="CP002175">
    <property type="protein sequence ID" value="ADO76247.1"/>
    <property type="molecule type" value="Genomic_DNA"/>
</dbReference>